<protein>
    <submittedName>
        <fullName evidence="3">Metallophosphoesterase family protein</fullName>
    </submittedName>
</protein>
<accession>A0ABT3ZN87</accession>
<proteinExistence type="inferred from homology"/>
<name>A0ABT3ZN87_9BURK</name>
<organism evidence="3 4">
    <name type="scientific">Robbsia betulipollinis</name>
    <dbReference type="NCBI Taxonomy" id="2981849"/>
    <lineage>
        <taxon>Bacteria</taxon>
        <taxon>Pseudomonadati</taxon>
        <taxon>Pseudomonadota</taxon>
        <taxon>Betaproteobacteria</taxon>
        <taxon>Burkholderiales</taxon>
        <taxon>Burkholderiaceae</taxon>
        <taxon>Robbsia</taxon>
    </lineage>
</organism>
<gene>
    <name evidence="3" type="ORF">OVY01_09270</name>
</gene>
<dbReference type="PANTHER" id="PTHR42850">
    <property type="entry name" value="METALLOPHOSPHOESTERASE"/>
    <property type="match status" value="1"/>
</dbReference>
<dbReference type="PIRSF" id="PIRSF000883">
    <property type="entry name" value="Pesterase_MJ0912"/>
    <property type="match status" value="1"/>
</dbReference>
<feature type="domain" description="Calcineurin-like phosphoesterase" evidence="2">
    <location>
        <begin position="1"/>
        <end position="179"/>
    </location>
</feature>
<evidence type="ECO:0000256" key="1">
    <source>
        <dbReference type="ARBA" id="ARBA00008950"/>
    </source>
</evidence>
<evidence type="ECO:0000313" key="4">
    <source>
        <dbReference type="Proteomes" id="UP001082899"/>
    </source>
</evidence>
<dbReference type="PANTHER" id="PTHR42850:SF2">
    <property type="entry name" value="BLL5683 PROTEIN"/>
    <property type="match status" value="1"/>
</dbReference>
<dbReference type="InterPro" id="IPR011152">
    <property type="entry name" value="Pesterase_MJ0912"/>
</dbReference>
<dbReference type="SUPFAM" id="SSF56300">
    <property type="entry name" value="Metallo-dependent phosphatases"/>
    <property type="match status" value="1"/>
</dbReference>
<comment type="similarity">
    <text evidence="1">Belongs to the metallophosphoesterase superfamily. YfcE family.</text>
</comment>
<reference evidence="3" key="1">
    <citation type="submission" date="2022-11" db="EMBL/GenBank/DDBJ databases">
        <title>Robbsia betulipollinis sp. nov., isolated from pollen of birch (Betula pendula).</title>
        <authorList>
            <person name="Shi H."/>
            <person name="Ambika Manirajan B."/>
            <person name="Ratering S."/>
            <person name="Geissler-Plaum R."/>
            <person name="Schnell S."/>
        </authorList>
    </citation>
    <scope>NUCLEOTIDE SEQUENCE</scope>
    <source>
        <strain evidence="3">Bb-Pol-6</strain>
    </source>
</reference>
<dbReference type="Pfam" id="PF12850">
    <property type="entry name" value="Metallophos_2"/>
    <property type="match status" value="1"/>
</dbReference>
<evidence type="ECO:0000259" key="2">
    <source>
        <dbReference type="Pfam" id="PF12850"/>
    </source>
</evidence>
<evidence type="ECO:0000313" key="3">
    <source>
        <dbReference type="EMBL" id="MCY0387423.1"/>
    </source>
</evidence>
<sequence>MRVAAISDIHGNLPALQAILGHIRTQNVDLVVNLGDIASGSLYPSQTGDFLSPLGYPTIKGNHERQLLAGVVVNMGESDAYTYRQLRQDQLEWIENLPTSLRIAQDVLLVHGTPASDLEYFLETVTSDGCRQATQQEVEARAGTADGEELILCGHTHIQRSVQLSDGRLVVNPGSVGLQAYSDVHPFPHKIETGSPHARYAIATRLATRWTVEFHSVEYDWASAADVCRVNGRPSWATPVSAGLINLR</sequence>
<dbReference type="RefSeq" id="WP_267847166.1">
    <property type="nucleotide sequence ID" value="NZ_JAPMXC010000001.1"/>
</dbReference>
<keyword evidence="4" id="KW-1185">Reference proteome</keyword>
<dbReference type="InterPro" id="IPR024654">
    <property type="entry name" value="Calcineurin-like_PHP_lpxH"/>
</dbReference>
<dbReference type="Gene3D" id="3.60.21.10">
    <property type="match status" value="1"/>
</dbReference>
<dbReference type="InterPro" id="IPR029052">
    <property type="entry name" value="Metallo-depent_PP-like"/>
</dbReference>
<comment type="caution">
    <text evidence="3">The sequence shown here is derived from an EMBL/GenBank/DDBJ whole genome shotgun (WGS) entry which is preliminary data.</text>
</comment>
<dbReference type="InterPro" id="IPR050126">
    <property type="entry name" value="Ap4A_hydrolase"/>
</dbReference>
<dbReference type="EMBL" id="JAPMXC010000001">
    <property type="protein sequence ID" value="MCY0387423.1"/>
    <property type="molecule type" value="Genomic_DNA"/>
</dbReference>
<dbReference type="Proteomes" id="UP001082899">
    <property type="component" value="Unassembled WGS sequence"/>
</dbReference>